<dbReference type="Proteomes" id="UP001596020">
    <property type="component" value="Unassembled WGS sequence"/>
</dbReference>
<dbReference type="PANTHER" id="PTHR47396:SF1">
    <property type="entry name" value="ATP-DEPENDENT HELICASE IRC3-RELATED"/>
    <property type="match status" value="1"/>
</dbReference>
<dbReference type="Pfam" id="PF22548">
    <property type="entry name" value="AEP-TOTE"/>
    <property type="match status" value="1"/>
</dbReference>
<organism evidence="3 4">
    <name type="scientific">Falsiporphyromonas endometrii</name>
    <dbReference type="NCBI Taxonomy" id="1387297"/>
    <lineage>
        <taxon>Bacteria</taxon>
        <taxon>Pseudomonadati</taxon>
        <taxon>Bacteroidota</taxon>
        <taxon>Bacteroidia</taxon>
        <taxon>Bacteroidales</taxon>
        <taxon>Porphyromonadaceae</taxon>
        <taxon>Falsiporphyromonas</taxon>
    </lineage>
</organism>
<evidence type="ECO:0000313" key="4">
    <source>
        <dbReference type="Proteomes" id="UP001596020"/>
    </source>
</evidence>
<keyword evidence="3" id="KW-0378">Hydrolase</keyword>
<dbReference type="PANTHER" id="PTHR47396">
    <property type="entry name" value="TYPE I RESTRICTION ENZYME ECOKI R PROTEIN"/>
    <property type="match status" value="1"/>
</dbReference>
<keyword evidence="3" id="KW-0547">Nucleotide-binding</keyword>
<reference evidence="4" key="1">
    <citation type="journal article" date="2019" name="Int. J. Syst. Evol. Microbiol.">
        <title>The Global Catalogue of Microorganisms (GCM) 10K type strain sequencing project: providing services to taxonomists for standard genome sequencing and annotation.</title>
        <authorList>
            <consortium name="The Broad Institute Genomics Platform"/>
            <consortium name="The Broad Institute Genome Sequencing Center for Infectious Disease"/>
            <person name="Wu L."/>
            <person name="Ma J."/>
        </authorList>
    </citation>
    <scope>NUCLEOTIDE SEQUENCE [LARGE SCALE GENOMIC DNA]</scope>
    <source>
        <strain evidence="4">CGMCC 4.7357</strain>
    </source>
</reference>
<dbReference type="Pfam" id="PF04851">
    <property type="entry name" value="ResIII"/>
    <property type="match status" value="1"/>
</dbReference>
<name>A0ABV9K914_9PORP</name>
<keyword evidence="1" id="KW-0175">Coiled coil</keyword>
<feature type="domain" description="Helicase ATP-binding" evidence="2">
    <location>
        <begin position="449"/>
        <end position="616"/>
    </location>
</feature>
<gene>
    <name evidence="3" type="ORF">ACFO3G_07685</name>
</gene>
<protein>
    <submittedName>
        <fullName evidence="3">DEAD/DEAH box helicase family protein</fullName>
    </submittedName>
</protein>
<dbReference type="EMBL" id="JBHSGO010000202">
    <property type="protein sequence ID" value="MFC4666476.1"/>
    <property type="molecule type" value="Genomic_DNA"/>
</dbReference>
<dbReference type="InterPro" id="IPR006935">
    <property type="entry name" value="Helicase/UvrB_N"/>
</dbReference>
<evidence type="ECO:0000259" key="2">
    <source>
        <dbReference type="PROSITE" id="PS51192"/>
    </source>
</evidence>
<evidence type="ECO:0000313" key="3">
    <source>
        <dbReference type="EMBL" id="MFC4666476.1"/>
    </source>
</evidence>
<accession>A0ABV9K914</accession>
<keyword evidence="3" id="KW-0067">ATP-binding</keyword>
<dbReference type="InterPro" id="IPR054347">
    <property type="entry name" value="TOTE_primase"/>
</dbReference>
<dbReference type="Gene3D" id="3.40.50.300">
    <property type="entry name" value="P-loop containing nucleotide triphosphate hydrolases"/>
    <property type="match status" value="2"/>
</dbReference>
<proteinExistence type="predicted"/>
<dbReference type="Pfam" id="PF00271">
    <property type="entry name" value="Helicase_C"/>
    <property type="match status" value="1"/>
</dbReference>
<feature type="coiled-coil region" evidence="1">
    <location>
        <begin position="2"/>
        <end position="36"/>
    </location>
</feature>
<dbReference type="RefSeq" id="WP_380079575.1">
    <property type="nucleotide sequence ID" value="NZ_JBHSGO010000202.1"/>
</dbReference>
<dbReference type="GO" id="GO:0004386">
    <property type="term" value="F:helicase activity"/>
    <property type="evidence" value="ECO:0007669"/>
    <property type="project" value="UniProtKB-KW"/>
</dbReference>
<evidence type="ECO:0000256" key="1">
    <source>
        <dbReference type="SAM" id="Coils"/>
    </source>
</evidence>
<dbReference type="InterPro" id="IPR014001">
    <property type="entry name" value="Helicase_ATP-bd"/>
</dbReference>
<dbReference type="InterPro" id="IPR001650">
    <property type="entry name" value="Helicase_C-like"/>
</dbReference>
<dbReference type="SUPFAM" id="SSF52540">
    <property type="entry name" value="P-loop containing nucleoside triphosphate hydrolases"/>
    <property type="match status" value="2"/>
</dbReference>
<dbReference type="InterPro" id="IPR027417">
    <property type="entry name" value="P-loop_NTPase"/>
</dbReference>
<keyword evidence="3" id="KW-0347">Helicase</keyword>
<dbReference type="CDD" id="cd18785">
    <property type="entry name" value="SF2_C"/>
    <property type="match status" value="1"/>
</dbReference>
<sequence>MKNNQDKTYDELINRIRKLEKENADLKAQIEQLTPIKAKEKKERRCKGNPIVDIHQHLSLEEKVQLFESYFKGRTDVFAKRWYSSSSQKSGYQPVCINEWKINLCDKRKYRCSDCPNRHFRPISYNDLYAHLAGKNINGQDVVGIYPILKNNSCFFLCADFDDKSCIHGYKKDVLSFVSVCKDWNIPFAIERSRSGKGAHVWIFFENPITAKKARSLGNCILEEAMNRNITLSFKSYDRFIPNQDYLTEGGLGNLIALPLQGKARREGNAVFVNEKFEAFKDQWYYLLNQKKITEDDISAILQQHKAVETSLSTTNEKIPWELPAQTLLNGEDFPASIEIIRSNCLYISLNNIKPKVINYLKRIASFRNPQFYMKQALRLPTYNVPRIITSAEIIDDLFLSLPRGCEDALKDLCKQHQCTLRIKDKTNVGHPIKTTFKGELRVEQQEAVDILMKSPNGVINATTAFGKTVAAIKLINKRHVNTLILVHTKSLLNQWKRKLEEFLTVENRHSKVEETNKSINNKTQSIFGSLDSGRDSLTGNIDIALIQSCFENNEVKSFIRNYGMIIVDECHHVSSLSFEKVLKFATAKYVYGLTATPVRKDGLQPIIFMQCGAIRYSMNALQMMEQQSFERILIPRFTSYRNLSKPNGNYASMIADMVIDKKRNKLIVDDISKVLSDGRFPIVLTNRKSHVDLIAQMLKTNNHKVITLTGSDPDKVKKLKTIQIQQLKKDDKCTIIATGKYVGEGFDLPQLDTLFLATPISWKGILTQYAGRLHRDYPGKENVVPCGKYFPFEELEEHRE</sequence>
<dbReference type="PROSITE" id="PS51192">
    <property type="entry name" value="HELICASE_ATP_BIND_1"/>
    <property type="match status" value="1"/>
</dbReference>
<dbReference type="CDD" id="cd17926">
    <property type="entry name" value="DEXHc_RE"/>
    <property type="match status" value="1"/>
</dbReference>
<comment type="caution">
    <text evidence="3">The sequence shown here is derived from an EMBL/GenBank/DDBJ whole genome shotgun (WGS) entry which is preliminary data.</text>
</comment>
<keyword evidence="4" id="KW-1185">Reference proteome</keyword>
<dbReference type="SMART" id="SM00487">
    <property type="entry name" value="DEXDc"/>
    <property type="match status" value="1"/>
</dbReference>
<dbReference type="InterPro" id="IPR050742">
    <property type="entry name" value="Helicase_Restrict-Modif_Enz"/>
</dbReference>